<organism evidence="1 2">
    <name type="scientific">Vaccinium darrowii</name>
    <dbReference type="NCBI Taxonomy" id="229202"/>
    <lineage>
        <taxon>Eukaryota</taxon>
        <taxon>Viridiplantae</taxon>
        <taxon>Streptophyta</taxon>
        <taxon>Embryophyta</taxon>
        <taxon>Tracheophyta</taxon>
        <taxon>Spermatophyta</taxon>
        <taxon>Magnoliopsida</taxon>
        <taxon>eudicotyledons</taxon>
        <taxon>Gunneridae</taxon>
        <taxon>Pentapetalae</taxon>
        <taxon>asterids</taxon>
        <taxon>Ericales</taxon>
        <taxon>Ericaceae</taxon>
        <taxon>Vaccinioideae</taxon>
        <taxon>Vaccinieae</taxon>
        <taxon>Vaccinium</taxon>
    </lineage>
</organism>
<dbReference type="EMBL" id="CM037157">
    <property type="protein sequence ID" value="KAH7850499.1"/>
    <property type="molecule type" value="Genomic_DNA"/>
</dbReference>
<protein>
    <submittedName>
        <fullName evidence="1">Uncharacterized protein</fullName>
    </submittedName>
</protein>
<comment type="caution">
    <text evidence="1">The sequence shown here is derived from an EMBL/GenBank/DDBJ whole genome shotgun (WGS) entry which is preliminary data.</text>
</comment>
<gene>
    <name evidence="1" type="ORF">Vadar_033962</name>
</gene>
<proteinExistence type="predicted"/>
<dbReference type="Proteomes" id="UP000828048">
    <property type="component" value="Chromosome 7"/>
</dbReference>
<name>A0ACB7YBN2_9ERIC</name>
<accession>A0ACB7YBN2</accession>
<sequence length="282" mass="31596">METFYSWDHNVRTDKSNKDEEEEKQCSYAMELALSSLLPMVMKAAVELQVLDIIAKAGPGAQLSPSQIASRLPANTLVRNPNAAEMLDRMLRFLASHSILTCSILDLRFDDDTNSDPLVDRRLYGLAPVAKYFVSNQDGVSLAPLLCLIQDKVFNASWYELKGAVLEGGIPFDRVHGMHSFEYPGKDPRFNELFNKAMINQTTMFLNKILQSSYKGFEQVQKLVDVGGGLGVTLNMITSKYSHIKAINFDLPHVIKHAPHYPGVEHVEGDMLKAFPQEMPFS</sequence>
<keyword evidence="2" id="KW-1185">Reference proteome</keyword>
<evidence type="ECO:0000313" key="1">
    <source>
        <dbReference type="EMBL" id="KAH7850499.1"/>
    </source>
</evidence>
<evidence type="ECO:0000313" key="2">
    <source>
        <dbReference type="Proteomes" id="UP000828048"/>
    </source>
</evidence>
<reference evidence="1 2" key="1">
    <citation type="journal article" date="2021" name="Hortic Res">
        <title>High-quality reference genome and annotation aids understanding of berry development for evergreen blueberry (Vaccinium darrowii).</title>
        <authorList>
            <person name="Yu J."/>
            <person name="Hulse-Kemp A.M."/>
            <person name="Babiker E."/>
            <person name="Staton M."/>
        </authorList>
    </citation>
    <scope>NUCLEOTIDE SEQUENCE [LARGE SCALE GENOMIC DNA]</scope>
    <source>
        <strain evidence="2">cv. NJ 8807/NJ 8810</strain>
        <tissue evidence="1">Young leaf</tissue>
    </source>
</reference>